<keyword evidence="1" id="KW-0812">Transmembrane</keyword>
<sequence>MLQFGDCKRQTVFPAFPNIYALGTTPPPSRPLAAWLWLGGSLAAGVWYLALLAPHFANDLWWAHYTTSGSQAFLIDATNALLESDAVDILAVTIAKSYAAEVTYPTRHPTYASRLLLTSLTSLEFAIANLRNTSASYALWLPTQFCYVDFGKVWEMAQTDARQARCAAKYTANGAVYLETVLRNVESWSSLLELYGGDGNIFTIGLQLALQESATGYAWLDATANVSTSIADEANLWRSAGLDYFKLQWQNSVLSGVTETMDVVNALGVRQPISLKQESQSAGPWTSQIFNGYLYNNLYMLVSGCNASLIRSSSYHFSKVPCLYLQPPVFESLLGLFNANGHYVDQTGVIHDRLGAFLSVDMWVLPVPTTLHALVESAQIALADMLAANASLAAAYVALCGDALTPTPPAFRGAYVYYGGNPLCLHGPAQTYVQASFATTDTCNTPLPLTIQVSVAAALWGLRLTAPTTIEDICLNDSACLDLLAPMHHLANGLPNAMSLTARRDLEALDITAACALVCVFGWVLLSDWVFGVREVVSFEGDNATLVLISEAYDTTSTDPSATTVGRATTVVFYLVVYVSVMLLVVAVACSFLGLFHRADPSHLFVFHRVAGATWVGRPLLFLRGASAMVLLSTAPIALTTSFGLSRFVPAPRGFLEVAVLASEATWITYVISEVALLVPLARPHVAGHVSAGVVWALYVSLEMTFPVKIRTQLHPVCTVQAMYYQLECTSATVTIGSYARACWLLLLPVVVVPMTVIVMGIADRHRPAAPASNDVQLSGVATAYFSMPHTSLDRVTLLLAGLYRGARVTFNFTLWVFVRDKAAVAVAPTVALLPRAVGPMAPMPPIVAWQHRSWLLIGTVYVGVAIYSSTSYLALSETNLANDLVWTGFNMTGTHVFVARWFLRQLTIGVTSTTTALDAPTINSAADYSVATTVLMPPQQYGAMVQYTNLTEVSTAISALRTLDGCDGPWVFTQYCYFDFDQKWEMANSVTRQERCKSMVNNGAVFLASLLRNVDITTCWDESFEIGLASELRESKAGQALLASFRPPYLSIDDEVAVWTQKRITSYVLQWQNYKSIGVVNTYTIVNAYGASYPFTLQSTAGYYRIESQTSFKMYWSLANDLGSLLTNTSTMGGQSLLRSSSRFAYRNASLQDVYAVNGSILASPNSAGAAIVQSTIGPFGSIDMVYVGVPMVVRRGYGAILDHISVLRSNGPAAVDAYAAISPPVQLLPTPPRWLAENFRVFGGSLLCPPTGNTGMFSIATGLTQLFSFPYSCATAQVTMSLSLTTEHFLIGAALTSPNASAVCAQVVSHVAACIAGVQAALIFLNGNGQALETSWRHGLEVALTPLQISLAQFGQPRANAPATLYMAPLLDDPAFAFFAHILLYDWVVGNREVISFQGDVGSVTLLGDGGIRRVQPIDTTELPVVFALYAHRAVQYVTYVLMVVAGVAAIYLVRCRGHVAGANMLELSRVGGVVWVGRPLLLARGVTALSLLSSSSLSLATKHGRITVLEATQLPWYATCLAANEVTWVAGVVNDIALAVTKDDAMRYTTLNSVLVWAGTACLTTLSPTVLDYQVHCSSGSVAIGSLRRLLALSLLVVSMNALSYLSVRCRLSRKIDVRSRSLLLCAGARYLFEQDAWMDRDIYYMDRASAALNGLVSLRYKQAMYVFDVKTWRLHDLGSVSSCLEPRLREALPLRDAAS</sequence>
<gene>
    <name evidence="2" type="ORF">SPRG_14979</name>
</gene>
<feature type="transmembrane region" description="Helical" evidence="1">
    <location>
        <begin position="616"/>
        <end position="638"/>
    </location>
</feature>
<evidence type="ECO:0000313" key="3">
    <source>
        <dbReference type="Proteomes" id="UP000030745"/>
    </source>
</evidence>
<evidence type="ECO:0000256" key="1">
    <source>
        <dbReference type="SAM" id="Phobius"/>
    </source>
</evidence>
<dbReference type="VEuPathDB" id="FungiDB:SPRG_14979"/>
<evidence type="ECO:0000313" key="2">
    <source>
        <dbReference type="EMBL" id="KDO19785.1"/>
    </source>
</evidence>
<dbReference type="OrthoDB" id="75865at2759"/>
<dbReference type="RefSeq" id="XP_012209493.1">
    <property type="nucleotide sequence ID" value="XM_012354103.1"/>
</dbReference>
<feature type="transmembrane region" description="Helical" evidence="1">
    <location>
        <begin position="854"/>
        <end position="876"/>
    </location>
</feature>
<organism evidence="2 3">
    <name type="scientific">Saprolegnia parasitica (strain CBS 223.65)</name>
    <dbReference type="NCBI Taxonomy" id="695850"/>
    <lineage>
        <taxon>Eukaryota</taxon>
        <taxon>Sar</taxon>
        <taxon>Stramenopiles</taxon>
        <taxon>Oomycota</taxon>
        <taxon>Saprolegniomycetes</taxon>
        <taxon>Saprolegniales</taxon>
        <taxon>Saprolegniaceae</taxon>
        <taxon>Saprolegnia</taxon>
    </lineage>
</organism>
<feature type="transmembrane region" description="Helical" evidence="1">
    <location>
        <begin position="744"/>
        <end position="763"/>
    </location>
</feature>
<feature type="transmembrane region" description="Helical" evidence="1">
    <location>
        <begin position="1439"/>
        <end position="1456"/>
    </location>
</feature>
<feature type="transmembrane region" description="Helical" evidence="1">
    <location>
        <begin position="508"/>
        <end position="526"/>
    </location>
</feature>
<feature type="transmembrane region" description="Helical" evidence="1">
    <location>
        <begin position="1554"/>
        <end position="1573"/>
    </location>
</feature>
<keyword evidence="3" id="KW-1185">Reference proteome</keyword>
<feature type="transmembrane region" description="Helical" evidence="1">
    <location>
        <begin position="571"/>
        <end position="596"/>
    </location>
</feature>
<keyword evidence="1" id="KW-0472">Membrane</keyword>
<reference evidence="2 3" key="1">
    <citation type="journal article" date="2013" name="PLoS Genet.">
        <title>Distinctive expansion of potential virulence genes in the genome of the oomycete fish pathogen Saprolegnia parasitica.</title>
        <authorList>
            <person name="Jiang R.H."/>
            <person name="de Bruijn I."/>
            <person name="Haas B.J."/>
            <person name="Belmonte R."/>
            <person name="Lobach L."/>
            <person name="Christie J."/>
            <person name="van den Ackerveken G."/>
            <person name="Bottin A."/>
            <person name="Bulone V."/>
            <person name="Diaz-Moreno S.M."/>
            <person name="Dumas B."/>
            <person name="Fan L."/>
            <person name="Gaulin E."/>
            <person name="Govers F."/>
            <person name="Grenville-Briggs L.J."/>
            <person name="Horner N.R."/>
            <person name="Levin J.Z."/>
            <person name="Mammella M."/>
            <person name="Meijer H.J."/>
            <person name="Morris P."/>
            <person name="Nusbaum C."/>
            <person name="Oome S."/>
            <person name="Phillips A.J."/>
            <person name="van Rooyen D."/>
            <person name="Rzeszutek E."/>
            <person name="Saraiva M."/>
            <person name="Secombes C.J."/>
            <person name="Seidl M.F."/>
            <person name="Snel B."/>
            <person name="Stassen J.H."/>
            <person name="Sykes S."/>
            <person name="Tripathy S."/>
            <person name="van den Berg H."/>
            <person name="Vega-Arreguin J.C."/>
            <person name="Wawra S."/>
            <person name="Young S.K."/>
            <person name="Zeng Q."/>
            <person name="Dieguez-Uribeondo J."/>
            <person name="Russ C."/>
            <person name="Tyler B.M."/>
            <person name="van West P."/>
        </authorList>
    </citation>
    <scope>NUCLEOTIDE SEQUENCE [LARGE SCALE GENOMIC DNA]</scope>
    <source>
        <strain evidence="2 3">CBS 223.65</strain>
    </source>
</reference>
<feature type="transmembrane region" description="Helical" evidence="1">
    <location>
        <begin position="1593"/>
        <end position="1611"/>
    </location>
</feature>
<name>A0A067BSJ0_SAPPC</name>
<dbReference type="KEGG" id="spar:SPRG_14979"/>
<dbReference type="GeneID" id="24136753"/>
<dbReference type="OMA" id="LCAGARY"/>
<keyword evidence="1" id="KW-1133">Transmembrane helix</keyword>
<dbReference type="EMBL" id="KK583334">
    <property type="protein sequence ID" value="KDO19785.1"/>
    <property type="molecule type" value="Genomic_DNA"/>
</dbReference>
<accession>A0A067BSJ0</accession>
<proteinExistence type="predicted"/>
<protein>
    <submittedName>
        <fullName evidence="2">Uncharacterized protein</fullName>
    </submittedName>
</protein>
<dbReference type="Proteomes" id="UP000030745">
    <property type="component" value="Unassembled WGS sequence"/>
</dbReference>